<keyword evidence="2 3" id="KW-0067">ATP-binding</keyword>
<dbReference type="AlphaFoldDB" id="A0A3S3NW64"/>
<dbReference type="PANTHER" id="PTHR19375">
    <property type="entry name" value="HEAT SHOCK PROTEIN 70KDA"/>
    <property type="match status" value="1"/>
</dbReference>
<gene>
    <name evidence="5" type="ORF">CKAN_02496000</name>
</gene>
<dbReference type="InterPro" id="IPR018181">
    <property type="entry name" value="Heat_shock_70_CS"/>
</dbReference>
<dbReference type="Gene3D" id="2.60.34.10">
    <property type="entry name" value="Substrate Binding Domain Of DNAk, Chain A, domain 1"/>
    <property type="match status" value="1"/>
</dbReference>
<name>A0A3S3NW64_9MAGN</name>
<proteinExistence type="inferred from homology"/>
<accession>A0A3S3NW64</accession>
<dbReference type="PRINTS" id="PR00301">
    <property type="entry name" value="HEATSHOCK70"/>
</dbReference>
<dbReference type="FunFam" id="3.90.640.10:FF:000002">
    <property type="entry name" value="Heat shock 70 kDa"/>
    <property type="match status" value="1"/>
</dbReference>
<dbReference type="Gene3D" id="3.30.420.40">
    <property type="match status" value="2"/>
</dbReference>
<organism evidence="5 6">
    <name type="scientific">Cinnamomum micranthum f. kanehirae</name>
    <dbReference type="NCBI Taxonomy" id="337451"/>
    <lineage>
        <taxon>Eukaryota</taxon>
        <taxon>Viridiplantae</taxon>
        <taxon>Streptophyta</taxon>
        <taxon>Embryophyta</taxon>
        <taxon>Tracheophyta</taxon>
        <taxon>Spermatophyta</taxon>
        <taxon>Magnoliopsida</taxon>
        <taxon>Magnoliidae</taxon>
        <taxon>Laurales</taxon>
        <taxon>Lauraceae</taxon>
        <taxon>Cinnamomum</taxon>
    </lineage>
</organism>
<keyword evidence="6" id="KW-1185">Reference proteome</keyword>
<dbReference type="InterPro" id="IPR029047">
    <property type="entry name" value="HSP70_peptide-bd_sf"/>
</dbReference>
<protein>
    <submittedName>
        <fullName evidence="5">Heat shock cognate protein 2-like protein</fullName>
    </submittedName>
</protein>
<dbReference type="GO" id="GO:0005524">
    <property type="term" value="F:ATP binding"/>
    <property type="evidence" value="ECO:0007669"/>
    <property type="project" value="UniProtKB-KW"/>
</dbReference>
<evidence type="ECO:0000313" key="6">
    <source>
        <dbReference type="Proteomes" id="UP000283530"/>
    </source>
</evidence>
<dbReference type="Gene3D" id="3.30.30.30">
    <property type="match status" value="1"/>
</dbReference>
<dbReference type="OrthoDB" id="2401965at2759"/>
<feature type="region of interest" description="Disordered" evidence="4">
    <location>
        <begin position="52"/>
        <end position="79"/>
    </location>
</feature>
<dbReference type="STRING" id="337451.A0A3S3NW64"/>
<sequence length="686" mass="77207">MPLTVATAIWNPPPSDMESKFTQLEDTNQKDVTQFTKKLKVQATRLDFVGSIGHRERSSRTTKTSVRKDGRQQQQTTSNRHRSWYHVFMCGDTHRLIGDGAKYQATRNYKNTVFDVKRLIGRKFGDASVQSDVKQWPFDVISGEWDKPMIVVQYKGERKEFPPEQITSFVLTKMADIAKAFLGCPIKDVVVTIPAYFDERQRQATMDAGIIADLNVMAILNEPTAAAMAYGFDKKPDSIILIFDLGGGTFDITIAEVNKGNIKVLASTGDSHLGGVDFDNNMVGYLIEEFKRKHNNADISGNPKARKKLQDACERAKRTLSVEPQANIEIDSIHEDNDFSYTISRARFEELNMHLFEKCIDKVAECLRDIKMDKSKIQDVVLVGGSTKIPKVQSMLQEFFNGKELCQGINPDEAVAYGAALHAAYLSDNKVQDTVLHDVTPLSLGTDIDGGLFDPLIPRNTTIPTKMEKVYCTARNYQSSFHIGVYQGERPDVENNVLLRSCELKGIPLAPRGVSKMTVSFEIDTNGILTVSAVDKVNGNRIEVTIDKDQRRLNNEEIRRMVLDAERYKADDENHKKNVEAKNELENILIDLKKSTLEDGNIKPKDKKQIQSQIVPIEQWLNNDVKLVDGVKFRREYDEHVSRLQKAVQIVNSSSESSSFARYESMLSIASTIFQILGTAVDMLSS</sequence>
<evidence type="ECO:0000256" key="4">
    <source>
        <dbReference type="SAM" id="MobiDB-lite"/>
    </source>
</evidence>
<dbReference type="InterPro" id="IPR013126">
    <property type="entry name" value="Hsp_70_fam"/>
</dbReference>
<dbReference type="PROSITE" id="PS01036">
    <property type="entry name" value="HSP70_3"/>
    <property type="match status" value="1"/>
</dbReference>
<dbReference type="InterPro" id="IPR043129">
    <property type="entry name" value="ATPase_NBD"/>
</dbReference>
<dbReference type="Gene3D" id="3.90.640.10">
    <property type="entry name" value="Actin, Chain A, domain 4"/>
    <property type="match status" value="1"/>
</dbReference>
<dbReference type="SUPFAM" id="SSF53067">
    <property type="entry name" value="Actin-like ATPase domain"/>
    <property type="match status" value="2"/>
</dbReference>
<evidence type="ECO:0000256" key="2">
    <source>
        <dbReference type="ARBA" id="ARBA00022840"/>
    </source>
</evidence>
<comment type="similarity">
    <text evidence="3">Belongs to the heat shock protein 70 family.</text>
</comment>
<evidence type="ECO:0000256" key="3">
    <source>
        <dbReference type="RuleBase" id="RU003322"/>
    </source>
</evidence>
<dbReference type="FunFam" id="3.30.30.30:FF:000001">
    <property type="entry name" value="heat shock 70 kDa protein-like"/>
    <property type="match status" value="1"/>
</dbReference>
<dbReference type="Proteomes" id="UP000283530">
    <property type="component" value="Unassembled WGS sequence"/>
</dbReference>
<evidence type="ECO:0000256" key="1">
    <source>
        <dbReference type="ARBA" id="ARBA00022741"/>
    </source>
</evidence>
<dbReference type="Pfam" id="PF00012">
    <property type="entry name" value="HSP70"/>
    <property type="match status" value="1"/>
</dbReference>
<evidence type="ECO:0000313" key="5">
    <source>
        <dbReference type="EMBL" id="RWR95607.1"/>
    </source>
</evidence>
<keyword evidence="1 3" id="KW-0547">Nucleotide-binding</keyword>
<dbReference type="SUPFAM" id="SSF100920">
    <property type="entry name" value="Heat shock protein 70kD (HSP70), peptide-binding domain"/>
    <property type="match status" value="1"/>
</dbReference>
<comment type="caution">
    <text evidence="5">The sequence shown here is derived from an EMBL/GenBank/DDBJ whole genome shotgun (WGS) entry which is preliminary data.</text>
</comment>
<dbReference type="EMBL" id="QPKB01000011">
    <property type="protein sequence ID" value="RWR95607.1"/>
    <property type="molecule type" value="Genomic_DNA"/>
</dbReference>
<keyword evidence="5" id="KW-0346">Stress response</keyword>
<reference evidence="5 6" key="1">
    <citation type="journal article" date="2019" name="Nat. Plants">
        <title>Stout camphor tree genome fills gaps in understanding of flowering plant genome evolution.</title>
        <authorList>
            <person name="Chaw S.M."/>
            <person name="Liu Y.C."/>
            <person name="Wu Y.W."/>
            <person name="Wang H.Y."/>
            <person name="Lin C.I."/>
            <person name="Wu C.S."/>
            <person name="Ke H.M."/>
            <person name="Chang L.Y."/>
            <person name="Hsu C.Y."/>
            <person name="Yang H.T."/>
            <person name="Sudianto E."/>
            <person name="Hsu M.H."/>
            <person name="Wu K.P."/>
            <person name="Wang L.N."/>
            <person name="Leebens-Mack J.H."/>
            <person name="Tsai I.J."/>
        </authorList>
    </citation>
    <scope>NUCLEOTIDE SEQUENCE [LARGE SCALE GENOMIC DNA]</scope>
    <source>
        <strain evidence="6">cv. Chaw 1501</strain>
        <tissue evidence="5">Young leaves</tissue>
    </source>
</reference>
<dbReference type="GO" id="GO:0140662">
    <property type="term" value="F:ATP-dependent protein folding chaperone"/>
    <property type="evidence" value="ECO:0007669"/>
    <property type="project" value="InterPro"/>
</dbReference>